<sequence>MSCHNEDTGAFMILLVLGDIGMLDEQNRLYVAGPADGLLKLNNQTIVSPLLENALLNHPSVEDVVVSLMNDDLTAGIVVKEDAPPPTIEELNELIEGE</sequence>
<organism evidence="1 2">
    <name type="scientific">Strongylus vulgaris</name>
    <name type="common">Blood worm</name>
    <dbReference type="NCBI Taxonomy" id="40348"/>
    <lineage>
        <taxon>Eukaryota</taxon>
        <taxon>Metazoa</taxon>
        <taxon>Ecdysozoa</taxon>
        <taxon>Nematoda</taxon>
        <taxon>Chromadorea</taxon>
        <taxon>Rhabditida</taxon>
        <taxon>Rhabditina</taxon>
        <taxon>Rhabditomorpha</taxon>
        <taxon>Strongyloidea</taxon>
        <taxon>Strongylidae</taxon>
        <taxon>Strongylus</taxon>
    </lineage>
</organism>
<reference evidence="1 2" key="1">
    <citation type="submission" date="2018-11" db="EMBL/GenBank/DDBJ databases">
        <authorList>
            <consortium name="Pathogen Informatics"/>
        </authorList>
    </citation>
    <scope>NUCLEOTIDE SEQUENCE [LARGE SCALE GENOMIC DNA]</scope>
</reference>
<evidence type="ECO:0000313" key="1">
    <source>
        <dbReference type="EMBL" id="VDM78610.1"/>
    </source>
</evidence>
<name>A0A3P7IZH4_STRVU</name>
<dbReference type="Proteomes" id="UP000270094">
    <property type="component" value="Unassembled WGS sequence"/>
</dbReference>
<dbReference type="OrthoDB" id="10253869at2759"/>
<evidence type="ECO:0000313" key="2">
    <source>
        <dbReference type="Proteomes" id="UP000270094"/>
    </source>
</evidence>
<protein>
    <recommendedName>
        <fullName evidence="3">AMP-binding enzyme C-terminal domain-containing protein</fullName>
    </recommendedName>
</protein>
<dbReference type="EMBL" id="UYYB01102453">
    <property type="protein sequence ID" value="VDM78610.1"/>
    <property type="molecule type" value="Genomic_DNA"/>
</dbReference>
<evidence type="ECO:0008006" key="3">
    <source>
        <dbReference type="Google" id="ProtNLM"/>
    </source>
</evidence>
<dbReference type="SUPFAM" id="SSF56801">
    <property type="entry name" value="Acetyl-CoA synthetase-like"/>
    <property type="match status" value="1"/>
</dbReference>
<proteinExistence type="predicted"/>
<dbReference type="AlphaFoldDB" id="A0A3P7IZH4"/>
<keyword evidence="2" id="KW-1185">Reference proteome</keyword>
<gene>
    <name evidence="1" type="ORF">SVUK_LOCUS13608</name>
</gene>
<accession>A0A3P7IZH4</accession>